<evidence type="ECO:0000259" key="2">
    <source>
        <dbReference type="Pfam" id="PF05347"/>
    </source>
</evidence>
<accession>K8ECR4</accession>
<gene>
    <name evidence="3" type="ORF">Bathy03g00800</name>
</gene>
<dbReference type="PANTHER" id="PTHR47579">
    <property type="entry name" value="COMPLEX 1 LYR PROTEIN"/>
    <property type="match status" value="1"/>
</dbReference>
<dbReference type="GeneID" id="19016618"/>
<reference evidence="3 4" key="1">
    <citation type="submission" date="2011-10" db="EMBL/GenBank/DDBJ databases">
        <authorList>
            <person name="Genoscope - CEA"/>
        </authorList>
    </citation>
    <scope>NUCLEOTIDE SEQUENCE [LARGE SCALE GENOMIC DNA]</scope>
    <source>
        <strain evidence="3 4">RCC 1105</strain>
    </source>
</reference>
<feature type="compositionally biased region" description="Acidic residues" evidence="1">
    <location>
        <begin position="100"/>
        <end position="112"/>
    </location>
</feature>
<keyword evidence="4" id="KW-1185">Reference proteome</keyword>
<dbReference type="KEGG" id="bpg:Bathy03g00800"/>
<evidence type="ECO:0000256" key="1">
    <source>
        <dbReference type="SAM" id="MobiDB-lite"/>
    </source>
</evidence>
<name>K8ECR4_9CHLO</name>
<sequence>MSTSSESIPPHPAEFLLNQPLKLYRDCLRLADYLAHKQSVPRFALREQVRHVWRKNQCLIDAEEIQKAREAALRGLSNSMMHFATENLDNPKGNQRSAFLEDEEEEEEEEKK</sequence>
<feature type="domain" description="Complex 1 LYR protein" evidence="2">
    <location>
        <begin position="19"/>
        <end position="76"/>
    </location>
</feature>
<dbReference type="InterPro" id="IPR008011">
    <property type="entry name" value="Complex1_LYR_dom"/>
</dbReference>
<protein>
    <recommendedName>
        <fullName evidence="2">Complex 1 LYR protein domain-containing protein</fullName>
    </recommendedName>
</protein>
<evidence type="ECO:0000313" key="3">
    <source>
        <dbReference type="EMBL" id="CCO15776.1"/>
    </source>
</evidence>
<feature type="region of interest" description="Disordered" evidence="1">
    <location>
        <begin position="85"/>
        <end position="112"/>
    </location>
</feature>
<dbReference type="AlphaFoldDB" id="K8ECR4"/>
<dbReference type="RefSeq" id="XP_007514339.1">
    <property type="nucleotide sequence ID" value="XM_007514277.1"/>
</dbReference>
<organism evidence="3 4">
    <name type="scientific">Bathycoccus prasinos</name>
    <dbReference type="NCBI Taxonomy" id="41875"/>
    <lineage>
        <taxon>Eukaryota</taxon>
        <taxon>Viridiplantae</taxon>
        <taxon>Chlorophyta</taxon>
        <taxon>Mamiellophyceae</taxon>
        <taxon>Mamiellales</taxon>
        <taxon>Bathycoccaceae</taxon>
        <taxon>Bathycoccus</taxon>
    </lineage>
</organism>
<dbReference type="CDD" id="cd20251">
    <property type="entry name" value="Complex1_LYR_SF"/>
    <property type="match status" value="1"/>
</dbReference>
<proteinExistence type="predicted"/>
<dbReference type="Pfam" id="PF05347">
    <property type="entry name" value="Complex1_LYR"/>
    <property type="match status" value="1"/>
</dbReference>
<dbReference type="OrthoDB" id="190541at2759"/>
<dbReference type="Proteomes" id="UP000198341">
    <property type="component" value="Chromosome 3"/>
</dbReference>
<evidence type="ECO:0000313" key="4">
    <source>
        <dbReference type="Proteomes" id="UP000198341"/>
    </source>
</evidence>
<dbReference type="PANTHER" id="PTHR47579:SF3">
    <property type="entry name" value="COMPLEX 1 LYR PROTEIN DOMAIN-CONTAINING PROTEIN"/>
    <property type="match status" value="1"/>
</dbReference>
<dbReference type="EMBL" id="FO082276">
    <property type="protein sequence ID" value="CCO15776.1"/>
    <property type="molecule type" value="Genomic_DNA"/>
</dbReference>